<comment type="caution">
    <text evidence="1">The sequence shown here is derived from an EMBL/GenBank/DDBJ whole genome shotgun (WGS) entry which is preliminary data.</text>
</comment>
<gene>
    <name evidence="1" type="ORF">L2E82_25827</name>
</gene>
<evidence type="ECO:0000313" key="1">
    <source>
        <dbReference type="EMBL" id="KAI3753765.1"/>
    </source>
</evidence>
<reference evidence="2" key="1">
    <citation type="journal article" date="2022" name="Mol. Ecol. Resour.">
        <title>The genomes of chicory, endive, great burdock and yacon provide insights into Asteraceae palaeo-polyploidization history and plant inulin production.</title>
        <authorList>
            <person name="Fan W."/>
            <person name="Wang S."/>
            <person name="Wang H."/>
            <person name="Wang A."/>
            <person name="Jiang F."/>
            <person name="Liu H."/>
            <person name="Zhao H."/>
            <person name="Xu D."/>
            <person name="Zhang Y."/>
        </authorList>
    </citation>
    <scope>NUCLEOTIDE SEQUENCE [LARGE SCALE GENOMIC DNA]</scope>
    <source>
        <strain evidence="2">cv. Punajuju</strain>
    </source>
</reference>
<dbReference type="Proteomes" id="UP001055811">
    <property type="component" value="Linkage Group LG04"/>
</dbReference>
<organism evidence="1 2">
    <name type="scientific">Cichorium intybus</name>
    <name type="common">Chicory</name>
    <dbReference type="NCBI Taxonomy" id="13427"/>
    <lineage>
        <taxon>Eukaryota</taxon>
        <taxon>Viridiplantae</taxon>
        <taxon>Streptophyta</taxon>
        <taxon>Embryophyta</taxon>
        <taxon>Tracheophyta</taxon>
        <taxon>Spermatophyta</taxon>
        <taxon>Magnoliopsida</taxon>
        <taxon>eudicotyledons</taxon>
        <taxon>Gunneridae</taxon>
        <taxon>Pentapetalae</taxon>
        <taxon>asterids</taxon>
        <taxon>campanulids</taxon>
        <taxon>Asterales</taxon>
        <taxon>Asteraceae</taxon>
        <taxon>Cichorioideae</taxon>
        <taxon>Cichorieae</taxon>
        <taxon>Cichoriinae</taxon>
        <taxon>Cichorium</taxon>
    </lineage>
</organism>
<name>A0ACB9E4K2_CICIN</name>
<accession>A0ACB9E4K2</accession>
<reference evidence="1 2" key="2">
    <citation type="journal article" date="2022" name="Mol. Ecol. Resour.">
        <title>The genomes of chicory, endive, great burdock and yacon provide insights into Asteraceae paleo-polyploidization history and plant inulin production.</title>
        <authorList>
            <person name="Fan W."/>
            <person name="Wang S."/>
            <person name="Wang H."/>
            <person name="Wang A."/>
            <person name="Jiang F."/>
            <person name="Liu H."/>
            <person name="Zhao H."/>
            <person name="Xu D."/>
            <person name="Zhang Y."/>
        </authorList>
    </citation>
    <scope>NUCLEOTIDE SEQUENCE [LARGE SCALE GENOMIC DNA]</scope>
    <source>
        <strain evidence="2">cv. Punajuju</strain>
        <tissue evidence="1">Leaves</tissue>
    </source>
</reference>
<sequence>MITQSHIYMFVMFIVLFFMVLGITCCTSWCERLGLVQDIETRRSPPFGPPTTTHHHVVTTSGAGHNGDLGEIVKEQIFDSSTCKNNECTICIEEFKEKEKGSYAFVTLTC</sequence>
<evidence type="ECO:0000313" key="2">
    <source>
        <dbReference type="Proteomes" id="UP001055811"/>
    </source>
</evidence>
<protein>
    <submittedName>
        <fullName evidence="1">Uncharacterized protein</fullName>
    </submittedName>
</protein>
<keyword evidence="2" id="KW-1185">Reference proteome</keyword>
<dbReference type="EMBL" id="CM042012">
    <property type="protein sequence ID" value="KAI3753765.1"/>
    <property type="molecule type" value="Genomic_DNA"/>
</dbReference>
<proteinExistence type="predicted"/>